<name>A0A0J7KA62_LASNI</name>
<dbReference type="Proteomes" id="UP000036403">
    <property type="component" value="Unassembled WGS sequence"/>
</dbReference>
<dbReference type="AlphaFoldDB" id="A0A0J7KA62"/>
<dbReference type="PANTHER" id="PTHR45913">
    <property type="entry name" value="EPM2A-INTERACTING PROTEIN 1"/>
    <property type="match status" value="1"/>
</dbReference>
<dbReference type="OrthoDB" id="7701213at2759"/>
<dbReference type="PaxDb" id="67767-A0A0J7KA62"/>
<organism evidence="1 2">
    <name type="scientific">Lasius niger</name>
    <name type="common">Black garden ant</name>
    <dbReference type="NCBI Taxonomy" id="67767"/>
    <lineage>
        <taxon>Eukaryota</taxon>
        <taxon>Metazoa</taxon>
        <taxon>Ecdysozoa</taxon>
        <taxon>Arthropoda</taxon>
        <taxon>Hexapoda</taxon>
        <taxon>Insecta</taxon>
        <taxon>Pterygota</taxon>
        <taxon>Neoptera</taxon>
        <taxon>Endopterygota</taxon>
        <taxon>Hymenoptera</taxon>
        <taxon>Apocrita</taxon>
        <taxon>Aculeata</taxon>
        <taxon>Formicoidea</taxon>
        <taxon>Formicidae</taxon>
        <taxon>Formicinae</taxon>
        <taxon>Lasius</taxon>
        <taxon>Lasius</taxon>
    </lineage>
</organism>
<comment type="caution">
    <text evidence="1">The sequence shown here is derived from an EMBL/GenBank/DDBJ whole genome shotgun (WGS) entry which is preliminary data.</text>
</comment>
<gene>
    <name evidence="1" type="ORF">RF55_13635</name>
</gene>
<evidence type="ECO:0000313" key="1">
    <source>
        <dbReference type="EMBL" id="KMQ87159.1"/>
    </source>
</evidence>
<dbReference type="STRING" id="67767.A0A0J7KA62"/>
<dbReference type="PANTHER" id="PTHR45913:SF19">
    <property type="entry name" value="LOW QUALITY PROTEIN: ZINC FINGER BED DOMAIN-CONTAINING PROTEIN 5-LIKE"/>
    <property type="match status" value="1"/>
</dbReference>
<protein>
    <submittedName>
        <fullName evidence="1">Scan domain-containing protein 3-like protein</fullName>
    </submittedName>
</protein>
<keyword evidence="2" id="KW-1185">Reference proteome</keyword>
<proteinExistence type="predicted"/>
<evidence type="ECO:0000313" key="2">
    <source>
        <dbReference type="Proteomes" id="UP000036403"/>
    </source>
</evidence>
<accession>A0A0J7KA62</accession>
<sequence length="219" mass="25961">MSGKFKSLQALVKEKNPQCIWTHCMIHREALAAKELSPGLNIVFTTVVTVINYIKMRPLKSRLFSELCKDMGAEHSVLLFYCETRWLSRGKCLQRVYELRNEIAIFLEEENREEAENFRNDLFIMKLSYLVDIFEKSNILNLQFQGKNTHILQMNDKVNSFCRKLELWNANVKQKNLEMFKHVDECVKTYKAEEQHIRVLFKTIENHLTILVKNFKKIL</sequence>
<dbReference type="EMBL" id="LBMM01010914">
    <property type="protein sequence ID" value="KMQ87159.1"/>
    <property type="molecule type" value="Genomic_DNA"/>
</dbReference>
<reference evidence="1 2" key="1">
    <citation type="submission" date="2015-04" db="EMBL/GenBank/DDBJ databases">
        <title>Lasius niger genome sequencing.</title>
        <authorList>
            <person name="Konorov E.A."/>
            <person name="Nikitin M.A."/>
            <person name="Kirill M.V."/>
            <person name="Chang P."/>
        </authorList>
    </citation>
    <scope>NUCLEOTIDE SEQUENCE [LARGE SCALE GENOMIC DNA]</scope>
    <source>
        <tissue evidence="1">Whole</tissue>
    </source>
</reference>